<protein>
    <recommendedName>
        <fullName evidence="3">DJ-1/PfpI domain-containing protein</fullName>
    </recommendedName>
</protein>
<dbReference type="EMBL" id="AP019416">
    <property type="protein sequence ID" value="BBI54340.1"/>
    <property type="molecule type" value="Genomic_DNA"/>
</dbReference>
<gene>
    <name evidence="1" type="ORF">HORIV_67610</name>
</gene>
<dbReference type="InterPro" id="IPR029062">
    <property type="entry name" value="Class_I_gatase-like"/>
</dbReference>
<organism evidence="1 2">
    <name type="scientific">Vreelandella olivaria</name>
    <dbReference type="NCBI Taxonomy" id="390919"/>
    <lineage>
        <taxon>Bacteria</taxon>
        <taxon>Pseudomonadati</taxon>
        <taxon>Pseudomonadota</taxon>
        <taxon>Gammaproteobacteria</taxon>
        <taxon>Oceanospirillales</taxon>
        <taxon>Halomonadaceae</taxon>
        <taxon>Vreelandella</taxon>
    </lineage>
</organism>
<evidence type="ECO:0000313" key="1">
    <source>
        <dbReference type="EMBL" id="BBI54340.1"/>
    </source>
</evidence>
<dbReference type="Proteomes" id="UP000289555">
    <property type="component" value="Chromosome"/>
</dbReference>
<reference evidence="2" key="1">
    <citation type="journal article" date="2019" name="Microbiol. Resour. Announc.">
        <title>Complete Genome Sequence of Halomonas olivaria, a Moderately Halophilic Bacterium Isolated from Olive Processing Effluents, Obtained by Nanopore Sequencing.</title>
        <authorList>
            <person name="Nagata S."/>
            <person name="Ii K.M."/>
            <person name="Tsukimi T."/>
            <person name="Miura M.C."/>
            <person name="Galipon J."/>
            <person name="Arakawa K."/>
        </authorList>
    </citation>
    <scope>NUCLEOTIDE SEQUENCE [LARGE SCALE GENOMIC DNA]</scope>
    <source>
        <strain evidence="2">TYRC17</strain>
    </source>
</reference>
<dbReference type="SUPFAM" id="SSF52317">
    <property type="entry name" value="Class I glutamine amidotransferase-like"/>
    <property type="match status" value="1"/>
</dbReference>
<sequence length="95" mass="10117">MAFVLLDHFSMMSFTGAVDALVTTNLMTSNTVYEVVVVAAQDRSVLSDLGIGIEADVALSAFDLNQYQVDTLIVCGGLRKASAHAYSANEVKTGR</sequence>
<dbReference type="Gene3D" id="3.40.50.880">
    <property type="match status" value="1"/>
</dbReference>
<keyword evidence="2" id="KW-1185">Reference proteome</keyword>
<evidence type="ECO:0000313" key="2">
    <source>
        <dbReference type="Proteomes" id="UP000289555"/>
    </source>
</evidence>
<evidence type="ECO:0008006" key="3">
    <source>
        <dbReference type="Google" id="ProtNLM"/>
    </source>
</evidence>
<accession>A0ABM7GU34</accession>
<name>A0ABM7GU34_9GAMM</name>
<proteinExistence type="predicted"/>